<proteinExistence type="predicted"/>
<protein>
    <submittedName>
        <fullName evidence="1">Uncharacterized protein</fullName>
    </submittedName>
</protein>
<evidence type="ECO:0000313" key="1">
    <source>
        <dbReference type="EMBL" id="TFK61233.1"/>
    </source>
</evidence>
<accession>A0ACD3A5X4</accession>
<dbReference type="EMBL" id="ML208681">
    <property type="protein sequence ID" value="TFK61233.1"/>
    <property type="molecule type" value="Genomic_DNA"/>
</dbReference>
<organism evidence="1 2">
    <name type="scientific">Pluteus cervinus</name>
    <dbReference type="NCBI Taxonomy" id="181527"/>
    <lineage>
        <taxon>Eukaryota</taxon>
        <taxon>Fungi</taxon>
        <taxon>Dikarya</taxon>
        <taxon>Basidiomycota</taxon>
        <taxon>Agaricomycotina</taxon>
        <taxon>Agaricomycetes</taxon>
        <taxon>Agaricomycetidae</taxon>
        <taxon>Agaricales</taxon>
        <taxon>Pluteineae</taxon>
        <taxon>Pluteaceae</taxon>
        <taxon>Pluteus</taxon>
    </lineage>
</organism>
<sequence length="436" mass="49705">MTRSFHEDNLTPHDMVIELPGDVIDHIISQLDSNPIGTLKSFSLINRQWLFYAQPRLFRRLLVIMHMLSCEKQDCGVKNLRELITQSPRIASYFRMLVVYANGWLDREGNYIPGEMCALDEVEWVIPRLENLNELQIMKFGSSGGPGEILIWDRFEKRVIDVLLGVLRLPGLQKLRIENIGGVPVKILPSSLRTLELARTNVVDGEGQELGEDGPHAHLSSTWLTSRVELQELVLKMLPSGEERETTIPTLRALFMERWPNSLAELKRLSLVLRQGEEEEFAASIVRHAAKSLARLTLDVDTPDSLDLFVTALRHLVSLKSLLIRFKSKSSMRNVCALSTNVLRALVDCPLVEILLLLNWRQDENFTFGDECCWDEINSAMVHWATKGTLDRVLIMVSIRTRYASPPFQTWTLKQAMKTHLSGVETRGLLEILWMG</sequence>
<evidence type="ECO:0000313" key="2">
    <source>
        <dbReference type="Proteomes" id="UP000308600"/>
    </source>
</evidence>
<gene>
    <name evidence="1" type="ORF">BDN72DRAFT_965295</name>
</gene>
<keyword evidence="2" id="KW-1185">Reference proteome</keyword>
<dbReference type="Proteomes" id="UP000308600">
    <property type="component" value="Unassembled WGS sequence"/>
</dbReference>
<name>A0ACD3A5X4_9AGAR</name>
<reference evidence="1 2" key="1">
    <citation type="journal article" date="2019" name="Nat. Ecol. Evol.">
        <title>Megaphylogeny resolves global patterns of mushroom evolution.</title>
        <authorList>
            <person name="Varga T."/>
            <person name="Krizsan K."/>
            <person name="Foldi C."/>
            <person name="Dima B."/>
            <person name="Sanchez-Garcia M."/>
            <person name="Sanchez-Ramirez S."/>
            <person name="Szollosi G.J."/>
            <person name="Szarkandi J.G."/>
            <person name="Papp V."/>
            <person name="Albert L."/>
            <person name="Andreopoulos W."/>
            <person name="Angelini C."/>
            <person name="Antonin V."/>
            <person name="Barry K.W."/>
            <person name="Bougher N.L."/>
            <person name="Buchanan P."/>
            <person name="Buyck B."/>
            <person name="Bense V."/>
            <person name="Catcheside P."/>
            <person name="Chovatia M."/>
            <person name="Cooper J."/>
            <person name="Damon W."/>
            <person name="Desjardin D."/>
            <person name="Finy P."/>
            <person name="Geml J."/>
            <person name="Haridas S."/>
            <person name="Hughes K."/>
            <person name="Justo A."/>
            <person name="Karasinski D."/>
            <person name="Kautmanova I."/>
            <person name="Kiss B."/>
            <person name="Kocsube S."/>
            <person name="Kotiranta H."/>
            <person name="LaButti K.M."/>
            <person name="Lechner B.E."/>
            <person name="Liimatainen K."/>
            <person name="Lipzen A."/>
            <person name="Lukacs Z."/>
            <person name="Mihaltcheva S."/>
            <person name="Morgado L.N."/>
            <person name="Niskanen T."/>
            <person name="Noordeloos M.E."/>
            <person name="Ohm R.A."/>
            <person name="Ortiz-Santana B."/>
            <person name="Ovrebo C."/>
            <person name="Racz N."/>
            <person name="Riley R."/>
            <person name="Savchenko A."/>
            <person name="Shiryaev A."/>
            <person name="Soop K."/>
            <person name="Spirin V."/>
            <person name="Szebenyi C."/>
            <person name="Tomsovsky M."/>
            <person name="Tulloss R.E."/>
            <person name="Uehling J."/>
            <person name="Grigoriev I.V."/>
            <person name="Vagvolgyi C."/>
            <person name="Papp T."/>
            <person name="Martin F.M."/>
            <person name="Miettinen O."/>
            <person name="Hibbett D.S."/>
            <person name="Nagy L.G."/>
        </authorList>
    </citation>
    <scope>NUCLEOTIDE SEQUENCE [LARGE SCALE GENOMIC DNA]</scope>
    <source>
        <strain evidence="1 2">NL-1719</strain>
    </source>
</reference>